<reference evidence="4 5" key="1">
    <citation type="submission" date="2019-11" db="EMBL/GenBank/DDBJ databases">
        <title>Type strains purchased from KCTC, JCM and DSMZ.</title>
        <authorList>
            <person name="Lu H."/>
        </authorList>
    </citation>
    <scope>NUCLEOTIDE SEQUENCE [LARGE SCALE GENOMIC DNA]</scope>
    <source>
        <strain evidence="4 5">KCTC 42409</strain>
    </source>
</reference>
<dbReference type="OrthoDB" id="8671598at2"/>
<evidence type="ECO:0000256" key="2">
    <source>
        <dbReference type="ARBA" id="ARBA00023136"/>
    </source>
</evidence>
<organism evidence="4 5">
    <name type="scientific">Pseudoduganella ginsengisoli</name>
    <dbReference type="NCBI Taxonomy" id="1462440"/>
    <lineage>
        <taxon>Bacteria</taxon>
        <taxon>Pseudomonadati</taxon>
        <taxon>Pseudomonadota</taxon>
        <taxon>Betaproteobacteria</taxon>
        <taxon>Burkholderiales</taxon>
        <taxon>Oxalobacteraceae</taxon>
        <taxon>Telluria group</taxon>
        <taxon>Pseudoduganella</taxon>
    </lineage>
</organism>
<name>A0A6L6PY51_9BURK</name>
<keyword evidence="5" id="KW-1185">Reference proteome</keyword>
<keyword evidence="2" id="KW-0472">Membrane</keyword>
<evidence type="ECO:0000313" key="4">
    <source>
        <dbReference type="EMBL" id="MTW02051.1"/>
    </source>
</evidence>
<dbReference type="InterPro" id="IPR036942">
    <property type="entry name" value="Beta-barrel_TonB_sf"/>
</dbReference>
<dbReference type="SUPFAM" id="SSF56935">
    <property type="entry name" value="Porins"/>
    <property type="match status" value="1"/>
</dbReference>
<sequence>MFSVGTSQRNIRDYIRSRLIEDRPGHWLTMPLNDGSATVRTLDVEVKFPLKAFDKEALPFDFRFSANRNWSAVDTVPGPDNRLDQQIPLTVTLGADYREDKFSAGASLAYRGGGPVRISDEQFVRQYRRRDVEAYWLYKVHAGLQVRLSASNLLGDDNDSLSRYVDRSGTSETRSWSPGSARLGANVEMKF</sequence>
<dbReference type="EMBL" id="WNLA01000003">
    <property type="protein sequence ID" value="MTW02051.1"/>
    <property type="molecule type" value="Genomic_DNA"/>
</dbReference>
<keyword evidence="3" id="KW-0998">Cell outer membrane</keyword>
<evidence type="ECO:0000256" key="1">
    <source>
        <dbReference type="ARBA" id="ARBA00004442"/>
    </source>
</evidence>
<comment type="caution">
    <text evidence="4">The sequence shown here is derived from an EMBL/GenBank/DDBJ whole genome shotgun (WGS) entry which is preliminary data.</text>
</comment>
<evidence type="ECO:0000313" key="5">
    <source>
        <dbReference type="Proteomes" id="UP000484015"/>
    </source>
</evidence>
<dbReference type="Proteomes" id="UP000484015">
    <property type="component" value="Unassembled WGS sequence"/>
</dbReference>
<dbReference type="RefSeq" id="WP_155438429.1">
    <property type="nucleotide sequence ID" value="NZ_WNLA01000003.1"/>
</dbReference>
<dbReference type="Gene3D" id="2.40.170.20">
    <property type="entry name" value="TonB-dependent receptor, beta-barrel domain"/>
    <property type="match status" value="1"/>
</dbReference>
<dbReference type="AlphaFoldDB" id="A0A6L6PY51"/>
<comment type="subcellular location">
    <subcellularLocation>
        <location evidence="1">Cell outer membrane</location>
    </subcellularLocation>
</comment>
<gene>
    <name evidence="4" type="ORF">GM668_08100</name>
</gene>
<protein>
    <submittedName>
        <fullName evidence="4">Uncharacterized protein</fullName>
    </submittedName>
</protein>
<evidence type="ECO:0000256" key="3">
    <source>
        <dbReference type="ARBA" id="ARBA00023237"/>
    </source>
</evidence>
<proteinExistence type="predicted"/>
<dbReference type="GO" id="GO:0009279">
    <property type="term" value="C:cell outer membrane"/>
    <property type="evidence" value="ECO:0007669"/>
    <property type="project" value="UniProtKB-SubCell"/>
</dbReference>
<accession>A0A6L6PY51</accession>